<dbReference type="GO" id="GO:0009408">
    <property type="term" value="P:response to heat"/>
    <property type="evidence" value="ECO:0007669"/>
    <property type="project" value="InterPro"/>
</dbReference>
<dbReference type="PANTHER" id="PTHR46733">
    <property type="entry name" value="26.5 KDA HEAT SHOCK PROTEIN, MITOCHONDRIAL"/>
    <property type="match status" value="1"/>
</dbReference>
<dbReference type="RefSeq" id="WP_013553544.1">
    <property type="nucleotide sequence ID" value="NC_014935.1"/>
</dbReference>
<reference evidence="7 8" key="1">
    <citation type="journal article" date="2011" name="Stand. Genomic Sci.">
        <title>Complete genome sequence of Nitratifractor salsuginis type strain (E9I37-1).</title>
        <authorList>
            <person name="Anderson I."/>
            <person name="Sikorski J."/>
            <person name="Zeytun A."/>
            <person name="Nolan M."/>
            <person name="Lapidus A."/>
            <person name="Lucas S."/>
            <person name="Hammon N."/>
            <person name="Deshpande S."/>
            <person name="Cheng J.F."/>
            <person name="Tapia R."/>
            <person name="Han C."/>
            <person name="Goodwin L."/>
            <person name="Pitluck S."/>
            <person name="Liolios K."/>
            <person name="Pagani I."/>
            <person name="Ivanova N."/>
            <person name="Huntemann M."/>
            <person name="Mavromatis K."/>
            <person name="Ovchinikova G."/>
            <person name="Pati A."/>
            <person name="Chen A."/>
            <person name="Palaniappan K."/>
            <person name="Land M."/>
            <person name="Hauser L."/>
            <person name="Brambilla E.M."/>
            <person name="Ngatchou-Djao O.D."/>
            <person name="Rohde M."/>
            <person name="Tindall B.J."/>
            <person name="Goker M."/>
            <person name="Detter J.C."/>
            <person name="Woyke T."/>
            <person name="Bristow J."/>
            <person name="Eisen J.A."/>
            <person name="Markowitz V."/>
            <person name="Hugenholtz P."/>
            <person name="Klenk H.P."/>
            <person name="Kyrpides N.C."/>
        </authorList>
    </citation>
    <scope>NUCLEOTIDE SEQUENCE [LARGE SCALE GENOMIC DNA]</scope>
    <source>
        <strain evidence="8">DSM 16511 / JCM 12458 / E9I37-1</strain>
    </source>
</reference>
<organism evidence="7 8">
    <name type="scientific">Nitratifractor salsuginis (strain DSM 16511 / JCM 12458 / E9I37-1)</name>
    <dbReference type="NCBI Taxonomy" id="749222"/>
    <lineage>
        <taxon>Bacteria</taxon>
        <taxon>Pseudomonadati</taxon>
        <taxon>Campylobacterota</taxon>
        <taxon>Epsilonproteobacteria</taxon>
        <taxon>Campylobacterales</taxon>
        <taxon>Sulfurovaceae</taxon>
        <taxon>Nitratifractor</taxon>
    </lineage>
</organism>
<evidence type="ECO:0000256" key="4">
    <source>
        <dbReference type="SAM" id="MobiDB-lite"/>
    </source>
</evidence>
<dbReference type="CDD" id="cd06464">
    <property type="entry name" value="ACD_sHsps-like"/>
    <property type="match status" value="1"/>
</dbReference>
<dbReference type="InterPro" id="IPR044587">
    <property type="entry name" value="HSP21-like"/>
</dbReference>
<feature type="region of interest" description="Disordered" evidence="4">
    <location>
        <begin position="183"/>
        <end position="213"/>
    </location>
</feature>
<dbReference type="Proteomes" id="UP000008633">
    <property type="component" value="Chromosome"/>
</dbReference>
<keyword evidence="5" id="KW-0732">Signal</keyword>
<evidence type="ECO:0000313" key="8">
    <source>
        <dbReference type="Proteomes" id="UP000008633"/>
    </source>
</evidence>
<reference evidence="8" key="2">
    <citation type="submission" date="2011-01" db="EMBL/GenBank/DDBJ databases">
        <title>The complete genome of Nitratifractor salsuginis DSM 16511.</title>
        <authorList>
            <consortium name="US DOE Joint Genome Institute (JGI-PGF)"/>
            <person name="Lucas S."/>
            <person name="Copeland A."/>
            <person name="Lapidus A."/>
            <person name="Bruce D."/>
            <person name="Goodwin L."/>
            <person name="Pitluck S."/>
            <person name="Kyrpides N."/>
            <person name="Mavromatis K."/>
            <person name="Ivanova N."/>
            <person name="Mikhailova N."/>
            <person name="Zeytun A."/>
            <person name="Detter J.C."/>
            <person name="Tapia R."/>
            <person name="Han C."/>
            <person name="Land M."/>
            <person name="Hauser L."/>
            <person name="Markowitz V."/>
            <person name="Cheng J.-F."/>
            <person name="Hugenholtz P."/>
            <person name="Woyke T."/>
            <person name="Wu D."/>
            <person name="Tindall B."/>
            <person name="Schuetze A."/>
            <person name="Brambilla E."/>
            <person name="Klenk H.-P."/>
            <person name="Eisen J.A."/>
        </authorList>
    </citation>
    <scope>NUCLEOTIDE SEQUENCE [LARGE SCALE GENOMIC DNA]</scope>
    <source>
        <strain evidence="8">DSM 16511 / JCM 12458 / E9I37-1</strain>
    </source>
</reference>
<dbReference type="AlphaFoldDB" id="E6X145"/>
<protein>
    <submittedName>
        <fullName evidence="7">Heat shock protein Hsp20</fullName>
    </submittedName>
</protein>
<dbReference type="InterPro" id="IPR002068">
    <property type="entry name" value="A-crystallin/Hsp20_dom"/>
</dbReference>
<dbReference type="STRING" id="749222.Nitsa_0580"/>
<dbReference type="InterPro" id="IPR008978">
    <property type="entry name" value="HSP20-like_chaperone"/>
</dbReference>
<feature type="chain" id="PRO_5003212457" evidence="5">
    <location>
        <begin position="23"/>
        <end position="213"/>
    </location>
</feature>
<sequence>MKRIKYLLSGLAAASVFGFASAPLATTSAPAAAQQNDPFAQMDHIFQMQMKQMELMRKQMDAMFRNFEQSFQTPAIAKMPILVHSSGVLSSGIQDKGDHYELQIKVSDLKNSKVKVTTENGMLTVEVTEQKKEEKTSGNYGKIISYANSSSVQSFTLPDDADTSGIKATQKDNTILIIIPKKSAAKSGAKVIPVQKSKPEAKSPASAEKNSSK</sequence>
<dbReference type="OrthoDB" id="9792695at2"/>
<evidence type="ECO:0000256" key="3">
    <source>
        <dbReference type="RuleBase" id="RU003616"/>
    </source>
</evidence>
<gene>
    <name evidence="7" type="ordered locus">Nitsa_0580</name>
</gene>
<dbReference type="EMBL" id="CP002452">
    <property type="protein sequence ID" value="ADV45848.1"/>
    <property type="molecule type" value="Genomic_DNA"/>
</dbReference>
<accession>E6X145</accession>
<keyword evidence="1 7" id="KW-0346">Stress response</keyword>
<dbReference type="eggNOG" id="COG0071">
    <property type="taxonomic scope" value="Bacteria"/>
</dbReference>
<keyword evidence="8" id="KW-1185">Reference proteome</keyword>
<name>E6X145_NITSE</name>
<feature type="signal peptide" evidence="5">
    <location>
        <begin position="1"/>
        <end position="22"/>
    </location>
</feature>
<proteinExistence type="inferred from homology"/>
<evidence type="ECO:0000256" key="2">
    <source>
        <dbReference type="PROSITE-ProRule" id="PRU00285"/>
    </source>
</evidence>
<dbReference type="PROSITE" id="PS01031">
    <property type="entry name" value="SHSP"/>
    <property type="match status" value="1"/>
</dbReference>
<dbReference type="KEGG" id="nsa:Nitsa_0580"/>
<evidence type="ECO:0000256" key="5">
    <source>
        <dbReference type="SAM" id="SignalP"/>
    </source>
</evidence>
<comment type="similarity">
    <text evidence="2 3">Belongs to the small heat shock protein (HSP20) family.</text>
</comment>
<evidence type="ECO:0000313" key="7">
    <source>
        <dbReference type="EMBL" id="ADV45848.1"/>
    </source>
</evidence>
<dbReference type="PANTHER" id="PTHR46733:SF4">
    <property type="entry name" value="HEAT SHOCK PROTEIN 21, CHLOROPLASTIC"/>
    <property type="match status" value="1"/>
</dbReference>
<feature type="domain" description="SHSP" evidence="6">
    <location>
        <begin position="82"/>
        <end position="197"/>
    </location>
</feature>
<dbReference type="Pfam" id="PF00011">
    <property type="entry name" value="HSP20"/>
    <property type="match status" value="1"/>
</dbReference>
<dbReference type="HOGENOM" id="CLU_1293226_0_0_7"/>
<evidence type="ECO:0000259" key="6">
    <source>
        <dbReference type="PROSITE" id="PS01031"/>
    </source>
</evidence>
<dbReference type="SUPFAM" id="SSF49764">
    <property type="entry name" value="HSP20-like chaperones"/>
    <property type="match status" value="1"/>
</dbReference>
<evidence type="ECO:0000256" key="1">
    <source>
        <dbReference type="ARBA" id="ARBA00023016"/>
    </source>
</evidence>
<dbReference type="Gene3D" id="2.60.40.790">
    <property type="match status" value="1"/>
</dbReference>